<comment type="miscellaneous">
    <text evidence="1">Reaction mechanism of ThiL seems to utilize a direct, inline transfer of the gamma-phosphate of ATP to TMP rather than a phosphorylated enzyme intermediate.</text>
</comment>
<dbReference type="Gene3D" id="3.90.650.10">
    <property type="entry name" value="PurM-like C-terminal domain"/>
    <property type="match status" value="1"/>
</dbReference>
<dbReference type="Proteomes" id="UP000655570">
    <property type="component" value="Unassembled WGS sequence"/>
</dbReference>
<proteinExistence type="inferred from homology"/>
<comment type="function">
    <text evidence="1">Catalyzes the ATP-dependent phosphorylation of thiamine-monophosphate (TMP) to form thiamine-pyrophosphate (TPP), the active form of vitamin B1.</text>
</comment>
<dbReference type="NCBIfam" id="TIGR01379">
    <property type="entry name" value="thiL"/>
    <property type="match status" value="1"/>
</dbReference>
<keyword evidence="4" id="KW-1185">Reference proteome</keyword>
<feature type="binding site" evidence="1">
    <location>
        <position position="51"/>
    </location>
    <ligand>
        <name>Mg(2+)</name>
        <dbReference type="ChEBI" id="CHEBI:18420"/>
        <label>4</label>
    </ligand>
</feature>
<feature type="binding site" evidence="1">
    <location>
        <position position="37"/>
    </location>
    <ligand>
        <name>Mg(2+)</name>
        <dbReference type="ChEBI" id="CHEBI:18420"/>
        <label>3</label>
    </ligand>
</feature>
<organism evidence="3 4">
    <name type="scientific">Oerskovia merdavium</name>
    <dbReference type="NCBI Taxonomy" id="2762227"/>
    <lineage>
        <taxon>Bacteria</taxon>
        <taxon>Bacillati</taxon>
        <taxon>Actinomycetota</taxon>
        <taxon>Actinomycetes</taxon>
        <taxon>Micrococcales</taxon>
        <taxon>Cellulomonadaceae</taxon>
        <taxon>Oerskovia</taxon>
    </lineage>
</organism>
<dbReference type="HAMAP" id="MF_02128">
    <property type="entry name" value="TMP_kinase"/>
    <property type="match status" value="1"/>
</dbReference>
<comment type="caution">
    <text evidence="1">Lacks conserved residue(s) required for the propagation of feature annotation.</text>
</comment>
<keyword evidence="1" id="KW-0784">Thiamine biosynthesis</keyword>
<gene>
    <name evidence="1" type="primary">thiL</name>
    <name evidence="3" type="ORF">H9641_09455</name>
</gene>
<dbReference type="Pfam" id="PF00586">
    <property type="entry name" value="AIRS"/>
    <property type="match status" value="1"/>
</dbReference>
<feature type="binding site" evidence="1">
    <location>
        <begin position="129"/>
        <end position="130"/>
    </location>
    <ligand>
        <name>ATP</name>
        <dbReference type="ChEBI" id="CHEBI:30616"/>
    </ligand>
</feature>
<feature type="binding site" evidence="1">
    <location>
        <position position="221"/>
    </location>
    <ligand>
        <name>Mg(2+)</name>
        <dbReference type="ChEBI" id="CHEBI:18420"/>
        <label>5</label>
    </ligand>
</feature>
<keyword evidence="1 3" id="KW-0808">Transferase</keyword>
<keyword evidence="1" id="KW-0460">Magnesium</keyword>
<feature type="binding site" evidence="1">
    <location>
        <position position="82"/>
    </location>
    <ligand>
        <name>Mg(2+)</name>
        <dbReference type="ChEBI" id="CHEBI:18420"/>
        <label>3</label>
    </ligand>
</feature>
<feature type="binding site" evidence="1">
    <location>
        <position position="292"/>
    </location>
    <ligand>
        <name>substrate</name>
    </ligand>
</feature>
<dbReference type="PANTHER" id="PTHR30270">
    <property type="entry name" value="THIAMINE-MONOPHOSPHATE KINASE"/>
    <property type="match status" value="1"/>
</dbReference>
<comment type="similarity">
    <text evidence="1">Belongs to the thiamine-monophosphate kinase family.</text>
</comment>
<feature type="binding site" evidence="1">
    <location>
        <position position="218"/>
    </location>
    <ligand>
        <name>Mg(2+)</name>
        <dbReference type="ChEBI" id="CHEBI:18420"/>
        <label>3</label>
    </ligand>
</feature>
<feature type="binding site" evidence="1">
    <location>
        <position position="82"/>
    </location>
    <ligand>
        <name>Mg(2+)</name>
        <dbReference type="ChEBI" id="CHEBI:18420"/>
        <label>4</label>
    </ligand>
</feature>
<name>A0ABR8TYT9_9CELL</name>
<keyword evidence="1" id="KW-0547">Nucleotide-binding</keyword>
<dbReference type="InterPro" id="IPR036921">
    <property type="entry name" value="PurM-like_N_sf"/>
</dbReference>
<dbReference type="InterPro" id="IPR006283">
    <property type="entry name" value="ThiL-like"/>
</dbReference>
<dbReference type="InterPro" id="IPR016188">
    <property type="entry name" value="PurM-like_N"/>
</dbReference>
<feature type="binding site" evidence="1">
    <location>
        <position position="60"/>
    </location>
    <ligand>
        <name>substrate</name>
    </ligand>
</feature>
<feature type="binding site" evidence="1">
    <location>
        <position position="52"/>
    </location>
    <ligand>
        <name>Mg(2+)</name>
        <dbReference type="ChEBI" id="CHEBI:18420"/>
        <label>1</label>
    </ligand>
</feature>
<sequence length="358" mass="35977">MNEGRVLVRETSEEELLAAIFPLLPTGAATLVGPGDDSAVVSAPDGRFVVSTDVLVERRHFRPEWSTGYDVGWRAAMQNLADIAAMGARPTSLVVSLVIPGHLPVAWVTGLARGLAAACAPSGAAVVGGDLSSGDDVVVAVTVHGDLGGREPVLRSGAQVSDVVAHAGRRGWSAAGLALLDHDLGPLDQELVDAYLRPEPPLAAGPAAAGSGATAMLDLSDGLLRDAGRLARASGVAVDLDLGAFRGDLDRLAVAASAVRVADGPLSATGPGPADLGAQAALARDWVLTGGEDHGLLATFPAGTSLPEPFRAVGRVVARPTSVPGAGGAADPAPAAPAVTVDGEAPRAHGVGWDHFRG</sequence>
<dbReference type="SUPFAM" id="SSF56042">
    <property type="entry name" value="PurM C-terminal domain-like"/>
    <property type="match status" value="1"/>
</dbReference>
<protein>
    <recommendedName>
        <fullName evidence="1">Thiamine-monophosphate kinase</fullName>
        <shortName evidence="1">TMP kinase</shortName>
        <shortName evidence="1">Thiamine-phosphate kinase</shortName>
        <ecNumber evidence="1">2.7.4.16</ecNumber>
    </recommendedName>
</protein>
<comment type="pathway">
    <text evidence="1">Cofactor biosynthesis; thiamine diphosphate biosynthesis; thiamine diphosphate from thiamine phosphate: step 1/1.</text>
</comment>
<keyword evidence="1" id="KW-0067">ATP-binding</keyword>
<dbReference type="RefSeq" id="WP_191803255.1">
    <property type="nucleotide sequence ID" value="NZ_JACSQF010000008.1"/>
</dbReference>
<feature type="binding site" evidence="1">
    <location>
        <position position="130"/>
    </location>
    <ligand>
        <name>Mg(2+)</name>
        <dbReference type="ChEBI" id="CHEBI:18420"/>
        <label>1</label>
    </ligand>
</feature>
<dbReference type="CDD" id="cd02194">
    <property type="entry name" value="ThiL"/>
    <property type="match status" value="1"/>
</dbReference>
<feature type="binding site" evidence="1">
    <location>
        <position position="220"/>
    </location>
    <ligand>
        <name>ATP</name>
        <dbReference type="ChEBI" id="CHEBI:30616"/>
    </ligand>
</feature>
<feature type="binding site" evidence="1">
    <location>
        <position position="53"/>
    </location>
    <ligand>
        <name>Mg(2+)</name>
        <dbReference type="ChEBI" id="CHEBI:18420"/>
        <label>2</label>
    </ligand>
</feature>
<feature type="binding site" evidence="1">
    <location>
        <position position="155"/>
    </location>
    <ligand>
        <name>ATP</name>
        <dbReference type="ChEBI" id="CHEBI:30616"/>
    </ligand>
</feature>
<evidence type="ECO:0000256" key="1">
    <source>
        <dbReference type="HAMAP-Rule" id="MF_02128"/>
    </source>
</evidence>
<dbReference type="PIRSF" id="PIRSF005303">
    <property type="entry name" value="Thiam_monoph_kin"/>
    <property type="match status" value="1"/>
</dbReference>
<dbReference type="InterPro" id="IPR036676">
    <property type="entry name" value="PurM-like_C_sf"/>
</dbReference>
<evidence type="ECO:0000259" key="2">
    <source>
        <dbReference type="Pfam" id="PF00586"/>
    </source>
</evidence>
<comment type="caution">
    <text evidence="3">The sequence shown here is derived from an EMBL/GenBank/DDBJ whole genome shotgun (WGS) entry which is preliminary data.</text>
</comment>
<dbReference type="Gene3D" id="3.30.1330.10">
    <property type="entry name" value="PurM-like, N-terminal domain"/>
    <property type="match status" value="1"/>
</dbReference>
<dbReference type="NCBIfam" id="NF004351">
    <property type="entry name" value="PRK05731.1-4"/>
    <property type="match status" value="1"/>
</dbReference>
<feature type="domain" description="PurM-like N-terminal" evidence="2">
    <location>
        <begin position="35"/>
        <end position="145"/>
    </location>
</feature>
<dbReference type="PANTHER" id="PTHR30270:SF0">
    <property type="entry name" value="THIAMINE-MONOPHOSPHATE KINASE"/>
    <property type="match status" value="1"/>
</dbReference>
<feature type="binding site" evidence="1">
    <location>
        <position position="37"/>
    </location>
    <ligand>
        <name>Mg(2+)</name>
        <dbReference type="ChEBI" id="CHEBI:18420"/>
        <label>4</label>
    </ligand>
</feature>
<keyword evidence="1" id="KW-0479">Metal-binding</keyword>
<evidence type="ECO:0000313" key="4">
    <source>
        <dbReference type="Proteomes" id="UP000655570"/>
    </source>
</evidence>
<comment type="catalytic activity">
    <reaction evidence="1">
        <text>thiamine phosphate + ATP = thiamine diphosphate + ADP</text>
        <dbReference type="Rhea" id="RHEA:15913"/>
        <dbReference type="ChEBI" id="CHEBI:30616"/>
        <dbReference type="ChEBI" id="CHEBI:37575"/>
        <dbReference type="ChEBI" id="CHEBI:58937"/>
        <dbReference type="ChEBI" id="CHEBI:456216"/>
        <dbReference type="EC" id="2.7.4.16"/>
    </reaction>
</comment>
<dbReference type="SUPFAM" id="SSF55326">
    <property type="entry name" value="PurM N-terminal domain-like"/>
    <property type="match status" value="1"/>
</dbReference>
<feature type="binding site" evidence="1">
    <location>
        <position position="82"/>
    </location>
    <ligand>
        <name>Mg(2+)</name>
        <dbReference type="ChEBI" id="CHEBI:18420"/>
        <label>2</label>
    </ligand>
</feature>
<feature type="binding site" evidence="1">
    <location>
        <position position="353"/>
    </location>
    <ligand>
        <name>substrate</name>
    </ligand>
</feature>
<dbReference type="GO" id="GO:0009030">
    <property type="term" value="F:thiamine-phosphate kinase activity"/>
    <property type="evidence" value="ECO:0007669"/>
    <property type="project" value="UniProtKB-EC"/>
</dbReference>
<reference evidence="3 4" key="1">
    <citation type="submission" date="2020-08" db="EMBL/GenBank/DDBJ databases">
        <title>A Genomic Blueprint of the Chicken Gut Microbiome.</title>
        <authorList>
            <person name="Gilroy R."/>
            <person name="Ravi A."/>
            <person name="Getino M."/>
            <person name="Pursley I."/>
            <person name="Horton D.L."/>
            <person name="Alikhan N.-F."/>
            <person name="Baker D."/>
            <person name="Gharbi K."/>
            <person name="Hall N."/>
            <person name="Watson M."/>
            <person name="Adriaenssens E.M."/>
            <person name="Foster-Nyarko E."/>
            <person name="Jarju S."/>
            <person name="Secka A."/>
            <person name="Antonio M."/>
            <person name="Oren A."/>
            <person name="Chaudhuri R."/>
            <person name="La Ragione R.M."/>
            <person name="Hildebrand F."/>
            <person name="Pallen M.J."/>
        </authorList>
    </citation>
    <scope>NUCLEOTIDE SEQUENCE [LARGE SCALE GENOMIC DNA]</scope>
    <source>
        <strain evidence="3 4">Sa2CUA9</strain>
    </source>
</reference>
<accession>A0ABR8TYT9</accession>
<feature type="binding site" evidence="1">
    <location>
        <position position="53"/>
    </location>
    <ligand>
        <name>Mg(2+)</name>
        <dbReference type="ChEBI" id="CHEBI:18420"/>
        <label>1</label>
    </ligand>
</feature>
<keyword evidence="1 3" id="KW-0418">Kinase</keyword>
<dbReference type="EC" id="2.7.4.16" evidence="1"/>
<dbReference type="EMBL" id="JACSQF010000008">
    <property type="protein sequence ID" value="MBD7980937.1"/>
    <property type="molecule type" value="Genomic_DNA"/>
</dbReference>
<evidence type="ECO:0000313" key="3">
    <source>
        <dbReference type="EMBL" id="MBD7980937.1"/>
    </source>
</evidence>